<protein>
    <recommendedName>
        <fullName evidence="6">Transmembrane protein</fullName>
    </recommendedName>
</protein>
<feature type="signal peptide" evidence="3">
    <location>
        <begin position="1"/>
        <end position="29"/>
    </location>
</feature>
<sequence>MLRCFFFFFRSLLVSFLLSFLLFSRFASAPRRPSGHERTASKKRTAARGRIRPEFHRTEAELAGQGANSEEERTRGPAAEAIISPQGVGREERRLKHKGRKKKSKNLKELKVYQPKRPVNMMRPSQMGAGAASSPQFFSFSSPNLFFGNLEKRPFSSRAGLPPFSCGRVPANAPDQKERSGVPHARGVSPRFRGQRGGGGAGDAGDHLPTHRFFFFFFCLLSVSAFVRVGRSRFNVAKIERVVRFFFSFFGTLELFEGSFFFFSFSYDLLNLYVLRFFFFFYLITYEV</sequence>
<dbReference type="AlphaFoldDB" id="A0A1X0P2J5"/>
<dbReference type="EMBL" id="NBCO01000006">
    <property type="protein sequence ID" value="ORC91156.1"/>
    <property type="molecule type" value="Genomic_DNA"/>
</dbReference>
<feature type="chain" id="PRO_5013094843" description="Transmembrane protein" evidence="3">
    <location>
        <begin position="30"/>
        <end position="288"/>
    </location>
</feature>
<keyword evidence="2" id="KW-1133">Transmembrane helix</keyword>
<organism evidence="4 5">
    <name type="scientific">Trypanosoma theileri</name>
    <dbReference type="NCBI Taxonomy" id="67003"/>
    <lineage>
        <taxon>Eukaryota</taxon>
        <taxon>Discoba</taxon>
        <taxon>Euglenozoa</taxon>
        <taxon>Kinetoplastea</taxon>
        <taxon>Metakinetoplastina</taxon>
        <taxon>Trypanosomatida</taxon>
        <taxon>Trypanosomatidae</taxon>
        <taxon>Trypanosoma</taxon>
    </lineage>
</organism>
<dbReference type="VEuPathDB" id="TriTrypDB:TM35_000061610"/>
<feature type="transmembrane region" description="Helical" evidence="2">
    <location>
        <begin position="213"/>
        <end position="230"/>
    </location>
</feature>
<proteinExistence type="predicted"/>
<keyword evidence="5" id="KW-1185">Reference proteome</keyword>
<dbReference type="RefSeq" id="XP_028885222.1">
    <property type="nucleotide sequence ID" value="XM_029023198.1"/>
</dbReference>
<evidence type="ECO:0000313" key="4">
    <source>
        <dbReference type="EMBL" id="ORC91156.1"/>
    </source>
</evidence>
<gene>
    <name evidence="4" type="ORF">TM35_000061610</name>
</gene>
<evidence type="ECO:0000256" key="1">
    <source>
        <dbReference type="SAM" id="MobiDB-lite"/>
    </source>
</evidence>
<comment type="caution">
    <text evidence="4">The sequence shown here is derived from an EMBL/GenBank/DDBJ whole genome shotgun (WGS) entry which is preliminary data.</text>
</comment>
<dbReference type="Proteomes" id="UP000192257">
    <property type="component" value="Unassembled WGS sequence"/>
</dbReference>
<evidence type="ECO:0000256" key="2">
    <source>
        <dbReference type="SAM" id="Phobius"/>
    </source>
</evidence>
<feature type="compositionally biased region" description="Basic residues" evidence="1">
    <location>
        <begin position="95"/>
        <end position="104"/>
    </location>
</feature>
<feature type="transmembrane region" description="Helical" evidence="2">
    <location>
        <begin position="242"/>
        <end position="263"/>
    </location>
</feature>
<dbReference type="GeneID" id="39982978"/>
<accession>A0A1X0P2J5</accession>
<reference evidence="4 5" key="1">
    <citation type="submission" date="2017-03" db="EMBL/GenBank/DDBJ databases">
        <title>An alternative strategy for trypanosome survival in the mammalian bloodstream revealed through genome and transcriptome analysis of the ubiquitous bovine parasite Trypanosoma (Megatrypanum) theileri.</title>
        <authorList>
            <person name="Kelly S."/>
            <person name="Ivens A."/>
            <person name="Mott A."/>
            <person name="O'Neill E."/>
            <person name="Emms D."/>
            <person name="Macleod O."/>
            <person name="Voorheis P."/>
            <person name="Matthews J."/>
            <person name="Matthews K."/>
            <person name="Carrington M."/>
        </authorList>
    </citation>
    <scope>NUCLEOTIDE SEQUENCE [LARGE SCALE GENOMIC DNA]</scope>
    <source>
        <strain evidence="4">Edinburgh</strain>
    </source>
</reference>
<feature type="region of interest" description="Disordered" evidence="1">
    <location>
        <begin position="172"/>
        <end position="203"/>
    </location>
</feature>
<feature type="region of interest" description="Disordered" evidence="1">
    <location>
        <begin position="54"/>
        <end position="104"/>
    </location>
</feature>
<keyword evidence="2" id="KW-0812">Transmembrane</keyword>
<keyword evidence="3" id="KW-0732">Signal</keyword>
<evidence type="ECO:0008006" key="6">
    <source>
        <dbReference type="Google" id="ProtNLM"/>
    </source>
</evidence>
<evidence type="ECO:0000256" key="3">
    <source>
        <dbReference type="SAM" id="SignalP"/>
    </source>
</evidence>
<name>A0A1X0P2J5_9TRYP</name>
<keyword evidence="2" id="KW-0472">Membrane</keyword>
<evidence type="ECO:0000313" key="5">
    <source>
        <dbReference type="Proteomes" id="UP000192257"/>
    </source>
</evidence>
<feature type="transmembrane region" description="Helical" evidence="2">
    <location>
        <begin position="269"/>
        <end position="286"/>
    </location>
</feature>